<organism evidence="2 3">
    <name type="scientific">Halomicrobium zhouii</name>
    <dbReference type="NCBI Taxonomy" id="767519"/>
    <lineage>
        <taxon>Archaea</taxon>
        <taxon>Methanobacteriati</taxon>
        <taxon>Methanobacteriota</taxon>
        <taxon>Stenosarchaea group</taxon>
        <taxon>Halobacteria</taxon>
        <taxon>Halobacteriales</taxon>
        <taxon>Haloarculaceae</taxon>
        <taxon>Halomicrobium</taxon>
    </lineage>
</organism>
<evidence type="ECO:0000256" key="1">
    <source>
        <dbReference type="SAM" id="Phobius"/>
    </source>
</evidence>
<proteinExistence type="predicted"/>
<feature type="transmembrane region" description="Helical" evidence="1">
    <location>
        <begin position="93"/>
        <end position="113"/>
    </location>
</feature>
<dbReference type="EMBL" id="FOZK01000004">
    <property type="protein sequence ID" value="SFS09660.1"/>
    <property type="molecule type" value="Genomic_DNA"/>
</dbReference>
<dbReference type="Pfam" id="PF09997">
    <property type="entry name" value="DUF2238"/>
    <property type="match status" value="1"/>
</dbReference>
<keyword evidence="1" id="KW-0812">Transmembrane</keyword>
<dbReference type="Proteomes" id="UP000199062">
    <property type="component" value="Unassembled WGS sequence"/>
</dbReference>
<dbReference type="STRING" id="767519.SAMN05216559_3557"/>
<protein>
    <recommendedName>
        <fullName evidence="4">DUF2238 domain-containing protein</fullName>
    </recommendedName>
</protein>
<feature type="transmembrane region" description="Helical" evidence="1">
    <location>
        <begin position="125"/>
        <end position="145"/>
    </location>
</feature>
<evidence type="ECO:0000313" key="3">
    <source>
        <dbReference type="Proteomes" id="UP000199062"/>
    </source>
</evidence>
<feature type="transmembrane region" description="Helical" evidence="1">
    <location>
        <begin position="65"/>
        <end position="87"/>
    </location>
</feature>
<name>A0A1I6M1S3_9EURY</name>
<evidence type="ECO:0000313" key="2">
    <source>
        <dbReference type="EMBL" id="SFS09660.1"/>
    </source>
</evidence>
<keyword evidence="1" id="KW-1133">Transmembrane helix</keyword>
<evidence type="ECO:0008006" key="4">
    <source>
        <dbReference type="Google" id="ProtNLM"/>
    </source>
</evidence>
<reference evidence="2 3" key="1">
    <citation type="submission" date="2016-10" db="EMBL/GenBank/DDBJ databases">
        <authorList>
            <person name="de Groot N.N."/>
        </authorList>
    </citation>
    <scope>NUCLEOTIDE SEQUENCE [LARGE SCALE GENOMIC DNA]</scope>
    <source>
        <strain evidence="2 3">CGMCC 1.10457</strain>
    </source>
</reference>
<dbReference type="AlphaFoldDB" id="A0A1I6M1S3"/>
<keyword evidence="3" id="KW-1185">Reference proteome</keyword>
<dbReference type="RefSeq" id="WP_089818229.1">
    <property type="nucleotide sequence ID" value="NZ_FOZK01000004.1"/>
</dbReference>
<sequence>MTELDLGRALRLATYAMQLALGAITAYAVFQASAGMVVNAGLPFLIALFPLYVRYRYDNQLSPVLSLWIVTAAFLHAVGMLGLYRTYGWYDQIAHGVSGAVVAGVGYALVRVIENEYESVEIPPNLRFVFIVVFAGALGVIWEVAEFTLSELAVIFGGKPLLAQFGLGDVVLDMLFSIAGAVLVAIWGTRYFDGLRSVVDRHVDGTGERAADRDDSADRPAD</sequence>
<feature type="transmembrane region" description="Helical" evidence="1">
    <location>
        <begin position="165"/>
        <end position="187"/>
    </location>
</feature>
<accession>A0A1I6M1S3</accession>
<feature type="transmembrane region" description="Helical" evidence="1">
    <location>
        <begin position="36"/>
        <end position="53"/>
    </location>
</feature>
<dbReference type="InterPro" id="IPR014509">
    <property type="entry name" value="YjdF-like"/>
</dbReference>
<feature type="transmembrane region" description="Helical" evidence="1">
    <location>
        <begin position="12"/>
        <end position="30"/>
    </location>
</feature>
<keyword evidence="1" id="KW-0472">Membrane</keyword>
<dbReference type="OrthoDB" id="313603at2157"/>
<gene>
    <name evidence="2" type="ORF">SAMN05216559_3557</name>
</gene>